<evidence type="ECO:0000256" key="8">
    <source>
        <dbReference type="SAM" id="MobiDB-lite"/>
    </source>
</evidence>
<keyword evidence="11" id="KW-1185">Reference proteome</keyword>
<evidence type="ECO:0000256" key="9">
    <source>
        <dbReference type="SAM" id="Phobius"/>
    </source>
</evidence>
<dbReference type="PANTHER" id="PTHR16677">
    <property type="entry name" value="HEMATOPOIETIC PROGENITOR CELL ANTIGEN CD34"/>
    <property type="match status" value="1"/>
</dbReference>
<evidence type="ECO:0000256" key="7">
    <source>
        <dbReference type="ARBA" id="ARBA00023180"/>
    </source>
</evidence>
<gene>
    <name evidence="12" type="primary">CD34</name>
</gene>
<feature type="compositionally biased region" description="Polar residues" evidence="8">
    <location>
        <begin position="353"/>
        <end position="370"/>
    </location>
</feature>
<keyword evidence="3 10" id="KW-0732">Signal</keyword>
<evidence type="ECO:0000256" key="3">
    <source>
        <dbReference type="ARBA" id="ARBA00022729"/>
    </source>
</evidence>
<feature type="region of interest" description="Disordered" evidence="8">
    <location>
        <begin position="317"/>
        <end position="381"/>
    </location>
</feature>
<keyword evidence="6 9" id="KW-0472">Membrane</keyword>
<proteinExistence type="predicted"/>
<evidence type="ECO:0000256" key="2">
    <source>
        <dbReference type="ARBA" id="ARBA00022692"/>
    </source>
</evidence>
<dbReference type="Proteomes" id="UP000694851">
    <property type="component" value="Unplaced"/>
</dbReference>
<keyword evidence="5 9" id="KW-1133">Transmembrane helix</keyword>
<dbReference type="PANTHER" id="PTHR16677:SF1">
    <property type="entry name" value="HEMATOPOIETIC PROGENITOR CELL ANTIGEN CD34"/>
    <property type="match status" value="1"/>
</dbReference>
<accession>A0A8B7TAK9</accession>
<feature type="signal peptide" evidence="10">
    <location>
        <begin position="1"/>
        <end position="31"/>
    </location>
</feature>
<dbReference type="Pfam" id="PF06365">
    <property type="entry name" value="CD34_antigen"/>
    <property type="match status" value="1"/>
</dbReference>
<keyword evidence="4" id="KW-0130">Cell adhesion</keyword>
<dbReference type="CTD" id="947"/>
<evidence type="ECO:0000256" key="6">
    <source>
        <dbReference type="ARBA" id="ARBA00023136"/>
    </source>
</evidence>
<dbReference type="OrthoDB" id="8945512at2759"/>
<evidence type="ECO:0000313" key="12">
    <source>
        <dbReference type="RefSeq" id="XP_019521720.1"/>
    </source>
</evidence>
<keyword evidence="7" id="KW-0325">Glycoprotein</keyword>
<protein>
    <submittedName>
        <fullName evidence="12">Hematopoietic progenitor cell antigen CD34 isoform X1</fullName>
    </submittedName>
</protein>
<dbReference type="GeneID" id="109395292"/>
<evidence type="ECO:0000256" key="5">
    <source>
        <dbReference type="ARBA" id="ARBA00022989"/>
    </source>
</evidence>
<dbReference type="RefSeq" id="XP_019521720.1">
    <property type="nucleotide sequence ID" value="XM_019666175.1"/>
</dbReference>
<comment type="subcellular location">
    <subcellularLocation>
        <location evidence="1">Membrane</location>
        <topology evidence="1">Single-pass type I membrane protein</topology>
    </subcellularLocation>
</comment>
<keyword evidence="2 9" id="KW-0812">Transmembrane</keyword>
<organism evidence="11 12">
    <name type="scientific">Hipposideros armiger</name>
    <name type="common">Great Himalayan leaf-nosed bat</name>
    <dbReference type="NCBI Taxonomy" id="186990"/>
    <lineage>
        <taxon>Eukaryota</taxon>
        <taxon>Metazoa</taxon>
        <taxon>Chordata</taxon>
        <taxon>Craniata</taxon>
        <taxon>Vertebrata</taxon>
        <taxon>Euteleostomi</taxon>
        <taxon>Mammalia</taxon>
        <taxon>Eutheria</taxon>
        <taxon>Laurasiatheria</taxon>
        <taxon>Chiroptera</taxon>
        <taxon>Yinpterochiroptera</taxon>
        <taxon>Rhinolophoidea</taxon>
        <taxon>Hipposideridae</taxon>
        <taxon>Hipposideros</taxon>
    </lineage>
</organism>
<evidence type="ECO:0000256" key="1">
    <source>
        <dbReference type="ARBA" id="ARBA00004479"/>
    </source>
</evidence>
<dbReference type="GO" id="GO:0007160">
    <property type="term" value="P:cell-matrix adhesion"/>
    <property type="evidence" value="ECO:0007669"/>
    <property type="project" value="TreeGrafter"/>
</dbReference>
<name>A0A8B7TAK9_HIPAR</name>
<evidence type="ECO:0000313" key="11">
    <source>
        <dbReference type="Proteomes" id="UP000694851"/>
    </source>
</evidence>
<feature type="chain" id="PRO_5034019419" evidence="10">
    <location>
        <begin position="32"/>
        <end position="381"/>
    </location>
</feature>
<dbReference type="AlphaFoldDB" id="A0A8B7TAK9"/>
<evidence type="ECO:0000256" key="4">
    <source>
        <dbReference type="ARBA" id="ARBA00022889"/>
    </source>
</evidence>
<evidence type="ECO:0000256" key="10">
    <source>
        <dbReference type="SAM" id="SignalP"/>
    </source>
</evidence>
<dbReference type="KEGG" id="hai:109395292"/>
<dbReference type="InterPro" id="IPR013836">
    <property type="entry name" value="CD34/Podocalyxin"/>
</dbReference>
<sequence>MLGCRGARAERGMPRSWTALCLLSLLPSAFTNVDNLTVTIGSSTTEIFSSFPTTESTLKMTTPSSLASTVSYPVSQDGNGTTAAISEHTVNITSTSEITSVPGTMNSSVQTQTSLTITVSSIPVNFSATETLKPSMSPGNVSDPLYNSTSLVTSPGIHSTSLSSTPSTIKEDLECSSMTGMKLTHGICLKLNKSSSCENFRKDKGEELIRILCGKDQAEAETRGCSLPFVLDDTMPLCPLLLLVNRTESTSMLQLLEKHQSDLRKLGIQDFIEQDVGSHQSNSRKTLIALVTSGILLAVLGIICYFLMNRRSWSPTGERLGEDPYYTENGGGQGYSSGPGASPEAQGKASVNRGAQENGTGQATSRNGHSARQHVVADTEL</sequence>
<dbReference type="GO" id="GO:0005886">
    <property type="term" value="C:plasma membrane"/>
    <property type="evidence" value="ECO:0007669"/>
    <property type="project" value="UniProtKB-ARBA"/>
</dbReference>
<feature type="transmembrane region" description="Helical" evidence="9">
    <location>
        <begin position="287"/>
        <end position="308"/>
    </location>
</feature>
<dbReference type="InterPro" id="IPR008083">
    <property type="entry name" value="CD34"/>
</dbReference>
<dbReference type="PRINTS" id="PR01700">
    <property type="entry name" value="CD34ANTIGEN"/>
</dbReference>
<reference evidence="12" key="1">
    <citation type="submission" date="2025-08" db="UniProtKB">
        <authorList>
            <consortium name="RefSeq"/>
        </authorList>
    </citation>
    <scope>IDENTIFICATION</scope>
    <source>
        <tissue evidence="12">Muscle</tissue>
    </source>
</reference>